<name>A0A3N0E6I5_9ACTN</name>
<keyword evidence="3" id="KW-1185">Reference proteome</keyword>
<organism evidence="2 3">
    <name type="scientific">Halostreptopolyspora alba</name>
    <dbReference type="NCBI Taxonomy" id="2487137"/>
    <lineage>
        <taxon>Bacteria</taxon>
        <taxon>Bacillati</taxon>
        <taxon>Actinomycetota</taxon>
        <taxon>Actinomycetes</taxon>
        <taxon>Streptosporangiales</taxon>
        <taxon>Nocardiopsidaceae</taxon>
        <taxon>Halostreptopolyspora</taxon>
    </lineage>
</organism>
<dbReference type="Proteomes" id="UP000269198">
    <property type="component" value="Unassembled WGS sequence"/>
</dbReference>
<sequence length="109" mass="12913">MWFFGVGRRGGAAVQADDIAAQLRRAECDAGAHEVDMAIFERDHADIEARVEQLETELSVLRQRRIEAYARWWHAREDRDRARHIARRLRRRLERTRRRLRYMEGLAGG</sequence>
<comment type="caution">
    <text evidence="2">The sequence shown here is derived from an EMBL/GenBank/DDBJ whole genome shotgun (WGS) entry which is preliminary data.</text>
</comment>
<protein>
    <submittedName>
        <fullName evidence="2">Uncharacterized protein</fullName>
    </submittedName>
</protein>
<feature type="coiled-coil region" evidence="1">
    <location>
        <begin position="37"/>
        <end position="106"/>
    </location>
</feature>
<evidence type="ECO:0000313" key="2">
    <source>
        <dbReference type="EMBL" id="RNL83461.1"/>
    </source>
</evidence>
<keyword evidence="1" id="KW-0175">Coiled coil</keyword>
<gene>
    <name evidence="2" type="ORF">EFW17_15765</name>
</gene>
<dbReference type="OrthoDB" id="3430999at2"/>
<accession>A0A3N0E6I5</accession>
<proteinExistence type="predicted"/>
<dbReference type="AlphaFoldDB" id="A0A3N0E6I5"/>
<evidence type="ECO:0000313" key="3">
    <source>
        <dbReference type="Proteomes" id="UP000269198"/>
    </source>
</evidence>
<reference evidence="2 3" key="1">
    <citation type="submission" date="2018-11" db="EMBL/GenBank/DDBJ databases">
        <title>The genome draft of YIM 96095.</title>
        <authorList>
            <person name="Tang S.-K."/>
            <person name="Chunyu W.-X."/>
            <person name="Feng Y.-Z."/>
        </authorList>
    </citation>
    <scope>NUCLEOTIDE SEQUENCE [LARGE SCALE GENOMIC DNA]</scope>
    <source>
        <strain evidence="2 3">YIM 96095</strain>
    </source>
</reference>
<dbReference type="EMBL" id="RJMB01000016">
    <property type="protein sequence ID" value="RNL83461.1"/>
    <property type="molecule type" value="Genomic_DNA"/>
</dbReference>
<evidence type="ECO:0000256" key="1">
    <source>
        <dbReference type="SAM" id="Coils"/>
    </source>
</evidence>